<dbReference type="RefSeq" id="XP_025597380.1">
    <property type="nucleotide sequence ID" value="XM_025745349.1"/>
</dbReference>
<sequence>MAASTPRSLARTASGSGSYGRPSMEAPAGSLAAAAAASAASTSAAALADARPALLHPSALSPAEYGCFPQWFAGLRQARSGAADCAEESDALRFLRDECNLSVQDEVLMLSLFERFPYGLPSGVFYALLRLTSHAQRGDAISLDALFTQAPPPKTGLSAAAATGPLPPPPQHVATIAAKNSAASAAPPAASAQSPSRSGPPEVPAKPGKAAAASAAPPPATPVISSAKLQPPLIPTPTGGAAQTASNEDHLRPANPFRPTPVIGVPAASGSTSAAGASPVVGSGILGFDPAPNPFKNAAKTSTKLVRPTPVVANAGTSVLGSPSPPPNARAGANPFRGGLVSVPGRRGSARDDDRVDSPGTSVTEGTAVGVGALNSPPLPPRPSGAERPPPPLPPRAANPLIQAGLAASREVRRKQEALPPKTYTVLQSSGAPVKKSAPRLLDGKAPPPGAPIPAPVAPPPTHHSKRKPTSSSGHDPKRSVSELPSPSMLRGLSGDDSVDDGRDGAQNGPTLRHPRAVSGGGVARVTPTYKPKASYGSIGRESKSGGLPSWLREQEELQRSALADGGASLPRSSSAHYSHHRQHSGHAPPDAPPSVTSSRIEFLDNDMDDDDGGLSSEQASRAASIDRNNPFFLRSARDADAQPPTSPGEPLTKLAVARAAAAAAVLDGRDLPRPDNAWVRGNSDGTMSGRGDADGLLRPLGRSKTLQSRAAGVPPAPPRKKVDEKPAQLDSGTYAGFGKPARQEGPQGGGLRLVPPSKKAEVGIPPHIVLERERERASRERGAMHQNPVPPPPPVRRASNVSTLSRTSSSGGTPMSPVDGDQPFVLVGGVKAPGLRERVSGLFGLQDSATKGTRPLDTLKQDFQSVAERHEWLARAAERARGRPISEGTVALMSDQDLSQDAPHVDDSYEEERRREQAKLEGGDRSTPLARRVSSGHAAARPTAHLRRASSNARRSVAAMEGPFSDLSRETGPNGTPREELSSALVVDDEAPGPDVDRRSSEYAQLA</sequence>
<feature type="region of interest" description="Disordered" evidence="1">
    <location>
        <begin position="1"/>
        <end position="21"/>
    </location>
</feature>
<evidence type="ECO:0000313" key="2">
    <source>
        <dbReference type="EMBL" id="PWN97101.1"/>
    </source>
</evidence>
<reference evidence="2 3" key="1">
    <citation type="journal article" date="2018" name="Mol. Biol. Evol.">
        <title>Broad Genomic Sampling Reveals a Smut Pathogenic Ancestry of the Fungal Clade Ustilaginomycotina.</title>
        <authorList>
            <person name="Kijpornyongpan T."/>
            <person name="Mondo S.J."/>
            <person name="Barry K."/>
            <person name="Sandor L."/>
            <person name="Lee J."/>
            <person name="Lipzen A."/>
            <person name="Pangilinan J."/>
            <person name="LaButti K."/>
            <person name="Hainaut M."/>
            <person name="Henrissat B."/>
            <person name="Grigoriev I.V."/>
            <person name="Spatafora J.W."/>
            <person name="Aime M.C."/>
        </authorList>
    </citation>
    <scope>NUCLEOTIDE SEQUENCE [LARGE SCALE GENOMIC DNA]</scope>
    <source>
        <strain evidence="2 3">MCA 4186</strain>
    </source>
</reference>
<feature type="compositionally biased region" description="Pro residues" evidence="1">
    <location>
        <begin position="446"/>
        <end position="462"/>
    </location>
</feature>
<dbReference type="EMBL" id="KZ819296">
    <property type="protein sequence ID" value="PWN97101.1"/>
    <property type="molecule type" value="Genomic_DNA"/>
</dbReference>
<proteinExistence type="predicted"/>
<organism evidence="2 3">
    <name type="scientific">Tilletiopsis washingtonensis</name>
    <dbReference type="NCBI Taxonomy" id="58919"/>
    <lineage>
        <taxon>Eukaryota</taxon>
        <taxon>Fungi</taxon>
        <taxon>Dikarya</taxon>
        <taxon>Basidiomycota</taxon>
        <taxon>Ustilaginomycotina</taxon>
        <taxon>Exobasidiomycetes</taxon>
        <taxon>Entylomatales</taxon>
        <taxon>Entylomatales incertae sedis</taxon>
        <taxon>Tilletiopsis</taxon>
    </lineage>
</organism>
<feature type="compositionally biased region" description="Low complexity" evidence="1">
    <location>
        <begin position="155"/>
        <end position="164"/>
    </location>
</feature>
<feature type="compositionally biased region" description="Polar residues" evidence="1">
    <location>
        <begin position="1"/>
        <end position="16"/>
    </location>
</feature>
<feature type="region of interest" description="Disordered" evidence="1">
    <location>
        <begin position="668"/>
        <end position="823"/>
    </location>
</feature>
<feature type="compositionally biased region" description="Acidic residues" evidence="1">
    <location>
        <begin position="604"/>
        <end position="613"/>
    </location>
</feature>
<feature type="region of interest" description="Disordered" evidence="1">
    <location>
        <begin position="878"/>
        <end position="1008"/>
    </location>
</feature>
<dbReference type="STRING" id="58919.A0A316Z6A7"/>
<dbReference type="OrthoDB" id="2553626at2759"/>
<dbReference type="Proteomes" id="UP000245946">
    <property type="component" value="Unassembled WGS sequence"/>
</dbReference>
<evidence type="ECO:0000256" key="1">
    <source>
        <dbReference type="SAM" id="MobiDB-lite"/>
    </source>
</evidence>
<dbReference type="GeneID" id="37272893"/>
<keyword evidence="3" id="KW-1185">Reference proteome</keyword>
<evidence type="ECO:0000313" key="3">
    <source>
        <dbReference type="Proteomes" id="UP000245946"/>
    </source>
</evidence>
<dbReference type="AlphaFoldDB" id="A0A316Z6A7"/>
<feature type="compositionally biased region" description="Basic and acidic residues" evidence="1">
    <location>
        <begin position="770"/>
        <end position="784"/>
    </location>
</feature>
<feature type="compositionally biased region" description="Basic and acidic residues" evidence="1">
    <location>
        <begin position="904"/>
        <end position="925"/>
    </location>
</feature>
<feature type="region of interest" description="Disordered" evidence="1">
    <location>
        <begin position="179"/>
        <end position="276"/>
    </location>
</feature>
<gene>
    <name evidence="2" type="ORF">FA09DRAFT_361395</name>
</gene>
<feature type="compositionally biased region" description="Low complexity" evidence="1">
    <location>
        <begin position="264"/>
        <end position="276"/>
    </location>
</feature>
<protein>
    <submittedName>
        <fullName evidence="2">Uncharacterized protein</fullName>
    </submittedName>
</protein>
<accession>A0A316Z6A7</accession>
<feature type="region of interest" description="Disordered" evidence="1">
    <location>
        <begin position="316"/>
        <end position="654"/>
    </location>
</feature>
<feature type="compositionally biased region" description="Low complexity" evidence="1">
    <location>
        <begin position="950"/>
        <end position="960"/>
    </location>
</feature>
<feature type="compositionally biased region" description="Low complexity" evidence="1">
    <location>
        <begin position="179"/>
        <end position="215"/>
    </location>
</feature>
<feature type="compositionally biased region" description="Pro residues" evidence="1">
    <location>
        <begin position="377"/>
        <end position="397"/>
    </location>
</feature>
<name>A0A316Z6A7_9BASI</name>
<feature type="region of interest" description="Disordered" evidence="1">
    <location>
        <begin position="154"/>
        <end position="173"/>
    </location>
</feature>
<feature type="compositionally biased region" description="Low complexity" evidence="1">
    <location>
        <begin position="800"/>
        <end position="814"/>
    </location>
</feature>